<proteinExistence type="predicted"/>
<dbReference type="OrthoDB" id="311712at2759"/>
<dbReference type="Proteomes" id="UP000673691">
    <property type="component" value="Unassembled WGS sequence"/>
</dbReference>
<accession>A0A8H7ZQY6</accession>
<keyword evidence="2" id="KW-1185">Reference proteome</keyword>
<evidence type="ECO:0000313" key="1">
    <source>
        <dbReference type="EMBL" id="KAG5457488.1"/>
    </source>
</evidence>
<dbReference type="GO" id="GO:0034198">
    <property type="term" value="P:cellular response to amino acid starvation"/>
    <property type="evidence" value="ECO:0007669"/>
    <property type="project" value="TreeGrafter"/>
</dbReference>
<gene>
    <name evidence="1" type="ORF">BJ554DRAFT_2481</name>
</gene>
<protein>
    <submittedName>
        <fullName evidence="1">Uncharacterized protein</fullName>
    </submittedName>
</protein>
<evidence type="ECO:0000313" key="2">
    <source>
        <dbReference type="Proteomes" id="UP000673691"/>
    </source>
</evidence>
<reference evidence="1 2" key="1">
    <citation type="journal article" name="Sci. Rep.">
        <title>Genome-scale phylogenetic analyses confirm Olpidium as the closest living zoosporic fungus to the non-flagellated, terrestrial fungi.</title>
        <authorList>
            <person name="Chang Y."/>
            <person name="Rochon D."/>
            <person name="Sekimoto S."/>
            <person name="Wang Y."/>
            <person name="Chovatia M."/>
            <person name="Sandor L."/>
            <person name="Salamov A."/>
            <person name="Grigoriev I.V."/>
            <person name="Stajich J.E."/>
            <person name="Spatafora J.W."/>
        </authorList>
    </citation>
    <scope>NUCLEOTIDE SEQUENCE [LARGE SCALE GENOMIC DNA]</scope>
    <source>
        <strain evidence="1">S191</strain>
    </source>
</reference>
<name>A0A8H7ZQY6_9FUNG</name>
<dbReference type="GO" id="GO:0035591">
    <property type="term" value="F:signaling adaptor activity"/>
    <property type="evidence" value="ECO:0007669"/>
    <property type="project" value="TreeGrafter"/>
</dbReference>
<comment type="caution">
    <text evidence="1">The sequence shown here is derived from an EMBL/GenBank/DDBJ whole genome shotgun (WGS) entry which is preliminary data.</text>
</comment>
<dbReference type="EMBL" id="JAEFCI010009995">
    <property type="protein sequence ID" value="KAG5457488.1"/>
    <property type="molecule type" value="Genomic_DNA"/>
</dbReference>
<sequence length="560" mass="61539">MPERTEAALTLWKAGEEYVPVHTFRGHRAAIREFVWRVRGDAGEGHGALHEAWQPDPRNRCLVLRLTEVGHVLCPRATVGSESAPSHSSQTVSQVPFSFRDPPILFPVAEVSKLFRRDEVDVDLEATAQQNFGGSVGFVPHMPTMSHYREHRSLSPLGWMQSVRLLKGGDNGLTSVSEEIAWLSARYHHGVEFEKVAFDYLGQLNFFADNSCTIALRGPWSESGALAFVRVRIVFPPGYPREASPRFEVQTTEMISATRREQISRSLDEIAAIRLAEHSPCLEECIRFLLGCSVAENGIDSLAPGFEDSDDEIPGSSSDAAHLAPDDRRLMTMVVDRGDANVPFPRMCGAVFGPDGKLAYFLSPLASAARRGVGVNTEEVPAVDSSEISGFGYCHPRSYETLEQYRALSMLAPRAGGLIRRINTDAGLTGSPDTASLYDGSSSYDEFDEINELTNIPSLYFKFRVGGLDVRICGSSEKKYFVELSGADPVTLCYRNADAARAHRRPDLSRIWQLAALVLTECVPRGLAVNCADSLAVPWNGGGRIEWAAHPLGTKLVEDL</sequence>
<dbReference type="PANTHER" id="PTHR46170:SF1">
    <property type="entry name" value="GATOR COMPLEX PROTEIN WDR59"/>
    <property type="match status" value="1"/>
</dbReference>
<dbReference type="GO" id="GO:1904263">
    <property type="term" value="P:positive regulation of TORC1 signaling"/>
    <property type="evidence" value="ECO:0007669"/>
    <property type="project" value="TreeGrafter"/>
</dbReference>
<dbReference type="GO" id="GO:0005774">
    <property type="term" value="C:vacuolar membrane"/>
    <property type="evidence" value="ECO:0007669"/>
    <property type="project" value="TreeGrafter"/>
</dbReference>
<dbReference type="PANTHER" id="PTHR46170">
    <property type="entry name" value="GATOR COMPLEX PROTEIN WDR59"/>
    <property type="match status" value="1"/>
</dbReference>
<dbReference type="GO" id="GO:0035859">
    <property type="term" value="C:Seh1-associated complex"/>
    <property type="evidence" value="ECO:0007669"/>
    <property type="project" value="TreeGrafter"/>
</dbReference>
<organism evidence="1 2">
    <name type="scientific">Olpidium bornovanus</name>
    <dbReference type="NCBI Taxonomy" id="278681"/>
    <lineage>
        <taxon>Eukaryota</taxon>
        <taxon>Fungi</taxon>
        <taxon>Fungi incertae sedis</taxon>
        <taxon>Olpidiomycota</taxon>
        <taxon>Olpidiomycotina</taxon>
        <taxon>Olpidiomycetes</taxon>
        <taxon>Olpidiales</taxon>
        <taxon>Olpidiaceae</taxon>
        <taxon>Olpidium</taxon>
    </lineage>
</organism>
<dbReference type="InterPro" id="IPR049567">
    <property type="entry name" value="WDR59-like"/>
</dbReference>
<dbReference type="AlphaFoldDB" id="A0A8H7ZQY6"/>